<reference evidence="2 3" key="1">
    <citation type="journal article" date="2019" name="Sci. Rep.">
        <title>Orb-weaving spider Araneus ventricosus genome elucidates the spidroin gene catalogue.</title>
        <authorList>
            <person name="Kono N."/>
            <person name="Nakamura H."/>
            <person name="Ohtoshi R."/>
            <person name="Moran D.A.P."/>
            <person name="Shinohara A."/>
            <person name="Yoshida Y."/>
            <person name="Fujiwara M."/>
            <person name="Mori M."/>
            <person name="Tomita M."/>
            <person name="Arakawa K."/>
        </authorList>
    </citation>
    <scope>NUCLEOTIDE SEQUENCE [LARGE SCALE GENOMIC DNA]</scope>
</reference>
<evidence type="ECO:0000313" key="3">
    <source>
        <dbReference type="Proteomes" id="UP000499080"/>
    </source>
</evidence>
<proteinExistence type="predicted"/>
<comment type="caution">
    <text evidence="2">The sequence shown here is derived from an EMBL/GenBank/DDBJ whole genome shotgun (WGS) entry which is preliminary data.</text>
</comment>
<sequence length="70" mass="7486">ILGGRSGLMVKPRLQGRSFPGSKPDSTEEQPSMWADACLMSWAKSSPANVVQKLGEEGASSRVVHSSTLR</sequence>
<evidence type="ECO:0000313" key="2">
    <source>
        <dbReference type="EMBL" id="GBL96729.1"/>
    </source>
</evidence>
<accession>A0A4Y2BY62</accession>
<feature type="region of interest" description="Disordered" evidence="1">
    <location>
        <begin position="1"/>
        <end position="31"/>
    </location>
</feature>
<dbReference type="Proteomes" id="UP000499080">
    <property type="component" value="Unassembled WGS sequence"/>
</dbReference>
<protein>
    <submittedName>
        <fullName evidence="2">Uncharacterized protein</fullName>
    </submittedName>
</protein>
<organism evidence="2 3">
    <name type="scientific">Araneus ventricosus</name>
    <name type="common">Orbweaver spider</name>
    <name type="synonym">Epeira ventricosa</name>
    <dbReference type="NCBI Taxonomy" id="182803"/>
    <lineage>
        <taxon>Eukaryota</taxon>
        <taxon>Metazoa</taxon>
        <taxon>Ecdysozoa</taxon>
        <taxon>Arthropoda</taxon>
        <taxon>Chelicerata</taxon>
        <taxon>Arachnida</taxon>
        <taxon>Araneae</taxon>
        <taxon>Araneomorphae</taxon>
        <taxon>Entelegynae</taxon>
        <taxon>Araneoidea</taxon>
        <taxon>Araneidae</taxon>
        <taxon>Araneus</taxon>
    </lineage>
</organism>
<name>A0A4Y2BY62_ARAVE</name>
<evidence type="ECO:0000256" key="1">
    <source>
        <dbReference type="SAM" id="MobiDB-lite"/>
    </source>
</evidence>
<feature type="non-terminal residue" evidence="2">
    <location>
        <position position="1"/>
    </location>
</feature>
<keyword evidence="3" id="KW-1185">Reference proteome</keyword>
<dbReference type="AlphaFoldDB" id="A0A4Y2BY62"/>
<gene>
    <name evidence="2" type="ORF">AVEN_17989_1</name>
</gene>
<dbReference type="EMBL" id="BGPR01237126">
    <property type="protein sequence ID" value="GBL96729.1"/>
    <property type="molecule type" value="Genomic_DNA"/>
</dbReference>